<dbReference type="RefSeq" id="WP_343913411.1">
    <property type="nucleotide sequence ID" value="NZ_BAAAGE010000003.1"/>
</dbReference>
<name>A0ABN1J261_9FLAO</name>
<organism evidence="7 8">
    <name type="scientific">Aquimarina litoralis</name>
    <dbReference type="NCBI Taxonomy" id="584605"/>
    <lineage>
        <taxon>Bacteria</taxon>
        <taxon>Pseudomonadati</taxon>
        <taxon>Bacteroidota</taxon>
        <taxon>Flavobacteriia</taxon>
        <taxon>Flavobacteriales</taxon>
        <taxon>Flavobacteriaceae</taxon>
        <taxon>Aquimarina</taxon>
    </lineage>
</organism>
<keyword evidence="8" id="KW-1185">Reference proteome</keyword>
<gene>
    <name evidence="7" type="ORF">GCM10009430_33450</name>
</gene>
<dbReference type="SMART" id="SM00606">
    <property type="entry name" value="CBD_IV"/>
    <property type="match status" value="1"/>
</dbReference>
<sequence>MKLTKLNAFLALLFLGFLVQGQTPEGELKRWHKVTLTFNGPNTSETASPNPFSDYRLDVTFTHQGSNASYTVPGYFAACGNAENNSCNSGNKWRVHFAPDRTGTWNWSASFKSGSNVAINGGGSNAGFMNGDTGSFNVAESNKSGRDFRSKDLGRLKYIGEHYLKHVGSNPTSPNGPWFVKAGADSPENAFNYVDFDATPSFNNNLNKIGNKTWQPHQRDYVAADASAYTWGNGKGTEILGMINYLSSEGANVVSFLTWNTSGDGGAVFPHVLKVSEQEYGNTSRAQQWNKVHHDRFDVSKMAQWEKVMEYADKKGVYLHFKTMETENDNKMDGDNFGRERKLYYRELIARFSHHLALNWNLTEETTLKDQVAKATATYIKNIDPYDHNIVIHTYPNQQDQRYNPLLGNNSDLTGASIQTGKNNVHNDVRRWLEKSRNSGKKWVVANDEQGPASTGVRISDKEVRHRILWATLMAGGTGVEYYSGYTNDDGDINGNDQRKRGNKYKEGGYALNFFNRYLQSNMVNMVSSDGVTSDSNDYVFAKAGSVYAVYRPNGGSTGLNLPGGNNKYDVQWYNPRSGGNLSAKQTLGNNLVAPDNNDWVALVTSKDGDNNGGGNCGTISMQAITDFPTLSVAGFSPAYKDNARNALAINAAQYKDKFAAAEATFNGDSGTYDINLATLTEIDGESTYRVSVNGTRIGEFVNPTTSTDYTASGTTFTGIQVTKGDKIRVEFNSHTNGTIPEGNSTAYSRGRWTALNFTCTDNGGDGGDGGDGGGDGDNCIPTEQNGIVAVEAEKFESQTKVADRKWYVLDGSGASTPTPDPDPDHSNGASGGGYLEILPDTRVTHSDPLVNGVSFSNTPGQVAIIDYKVKFTSAGRYFVWVRAHSTGSEDNGIHVGLNGNWPSSGARMQWCAGKNQWTWESKQRTNANHCGEAQKIYLDIPSAGVHTISFSMREDGFEMDKFVLSKAYNKPSGAGPDVFYTDCQDQNTAPQVSVTSPANGASYDIGQTIPLVANASDSDGSIAKVEFYINNNLTATEQVAPYETSTTINAAGNYTITAKATDNDGATKTSSPITITVKDDSTPPTDAIDIPGSFEAEDFELKSGSVRIENTPNSTGKNLGFINNGDFVSYNVNVDATSEYTFDFYASSKGTGGTVDIIEAGAVVGSVSIPVNGQWHDYKKYSTSVSLSSGEKELRFVFKGGEGYLYNVDKVVATKIQPVEQTVTLTPIHDAYMQGSTRFNNDMVRVESNKRTGYLMFDLSSINGTITKADLKFTVYSDPGNGNISITKGNSNNWTEGNLSNSNKPGKGTQLGSLNANFPEGSTKTIPLKTGQISGNRLSLIIDALSGNDFAFASKENGSVSKPQLVITYTTNRDDGQVEDDITLYPNPVVDVINISGSTAGKTIKVFNTVGVLVKEVSLTDGQNTVDMSNLSSGYYIINILEAGKTNKVLSAKKVLKR</sequence>
<dbReference type="Pfam" id="PF18962">
    <property type="entry name" value="Por_Secre_tail"/>
    <property type="match status" value="1"/>
</dbReference>
<dbReference type="SUPFAM" id="SSF49299">
    <property type="entry name" value="PKD domain"/>
    <property type="match status" value="1"/>
</dbReference>
<dbReference type="InterPro" id="IPR055372">
    <property type="entry name" value="CBM96"/>
</dbReference>
<feature type="signal peptide" evidence="5">
    <location>
        <begin position="1"/>
        <end position="21"/>
    </location>
</feature>
<evidence type="ECO:0000313" key="8">
    <source>
        <dbReference type="Proteomes" id="UP001501758"/>
    </source>
</evidence>
<evidence type="ECO:0000256" key="3">
    <source>
        <dbReference type="ARBA" id="ARBA00022729"/>
    </source>
</evidence>
<dbReference type="NCBIfam" id="TIGR04183">
    <property type="entry name" value="Por_Secre_tail"/>
    <property type="match status" value="1"/>
</dbReference>
<dbReference type="InterPro" id="IPR035986">
    <property type="entry name" value="PKD_dom_sf"/>
</dbReference>
<feature type="chain" id="PRO_5045979633" description="CBM6 domain-containing protein" evidence="5">
    <location>
        <begin position="22"/>
        <end position="1459"/>
    </location>
</feature>
<proteinExistence type="predicted"/>
<dbReference type="Gene3D" id="2.60.120.260">
    <property type="entry name" value="Galactose-binding domain-like"/>
    <property type="match status" value="1"/>
</dbReference>
<feature type="region of interest" description="Disordered" evidence="4">
    <location>
        <begin position="811"/>
        <end position="836"/>
    </location>
</feature>
<dbReference type="Proteomes" id="UP001501758">
    <property type="component" value="Unassembled WGS sequence"/>
</dbReference>
<dbReference type="EMBL" id="BAAAGE010000003">
    <property type="protein sequence ID" value="GAA0726472.1"/>
    <property type="molecule type" value="Genomic_DNA"/>
</dbReference>
<dbReference type="Pfam" id="PF16586">
    <property type="entry name" value="DUF5060"/>
    <property type="match status" value="1"/>
</dbReference>
<keyword evidence="3 5" id="KW-0732">Signal</keyword>
<dbReference type="Gene3D" id="2.60.40.10">
    <property type="entry name" value="Immunoglobulins"/>
    <property type="match status" value="2"/>
</dbReference>
<evidence type="ECO:0000256" key="4">
    <source>
        <dbReference type="SAM" id="MobiDB-lite"/>
    </source>
</evidence>
<reference evidence="7 8" key="1">
    <citation type="journal article" date="2019" name="Int. J. Syst. Evol. Microbiol.">
        <title>The Global Catalogue of Microorganisms (GCM) 10K type strain sequencing project: providing services to taxonomists for standard genome sequencing and annotation.</title>
        <authorList>
            <consortium name="The Broad Institute Genomics Platform"/>
            <consortium name="The Broad Institute Genome Sequencing Center for Infectious Disease"/>
            <person name="Wu L."/>
            <person name="Ma J."/>
        </authorList>
    </citation>
    <scope>NUCLEOTIDE SEQUENCE [LARGE SCALE GENOMIC DNA]</scope>
    <source>
        <strain evidence="7 8">JCM 15974</strain>
    </source>
</reference>
<dbReference type="PROSITE" id="PS51175">
    <property type="entry name" value="CBM6"/>
    <property type="match status" value="1"/>
</dbReference>
<evidence type="ECO:0000313" key="7">
    <source>
        <dbReference type="EMBL" id="GAA0726472.1"/>
    </source>
</evidence>
<dbReference type="Pfam" id="PF24517">
    <property type="entry name" value="CBM96"/>
    <property type="match status" value="1"/>
</dbReference>
<keyword evidence="2" id="KW-0964">Secreted</keyword>
<comment type="subcellular location">
    <subcellularLocation>
        <location evidence="1">Secreted</location>
    </subcellularLocation>
</comment>
<dbReference type="InterPro" id="IPR006584">
    <property type="entry name" value="Cellulose-bd_IV"/>
</dbReference>
<dbReference type="CDD" id="cd04080">
    <property type="entry name" value="CBM6_cellulase-like"/>
    <property type="match status" value="1"/>
</dbReference>
<dbReference type="Pfam" id="PF17829">
    <property type="entry name" value="GH115_C"/>
    <property type="match status" value="1"/>
</dbReference>
<evidence type="ECO:0000256" key="5">
    <source>
        <dbReference type="SAM" id="SignalP"/>
    </source>
</evidence>
<protein>
    <recommendedName>
        <fullName evidence="6">CBM6 domain-containing protein</fullName>
    </recommendedName>
</protein>
<dbReference type="InterPro" id="IPR026444">
    <property type="entry name" value="Secre_tail"/>
</dbReference>
<dbReference type="Gene3D" id="3.20.20.80">
    <property type="entry name" value="Glycosidases"/>
    <property type="match status" value="1"/>
</dbReference>
<dbReference type="InterPro" id="IPR013783">
    <property type="entry name" value="Ig-like_fold"/>
</dbReference>
<dbReference type="InterPro" id="IPR032260">
    <property type="entry name" value="DUF5060"/>
</dbReference>
<dbReference type="Pfam" id="PF17957">
    <property type="entry name" value="Big_7"/>
    <property type="match status" value="1"/>
</dbReference>
<evidence type="ECO:0000256" key="1">
    <source>
        <dbReference type="ARBA" id="ARBA00004613"/>
    </source>
</evidence>
<accession>A0ABN1J261</accession>
<dbReference type="InterPro" id="IPR008979">
    <property type="entry name" value="Galactose-bd-like_sf"/>
</dbReference>
<feature type="domain" description="CBM6" evidence="6">
    <location>
        <begin position="1093"/>
        <end position="1215"/>
    </location>
</feature>
<dbReference type="InterPro" id="IPR041437">
    <property type="entry name" value="GH115_C"/>
</dbReference>
<evidence type="ECO:0000256" key="2">
    <source>
        <dbReference type="ARBA" id="ARBA00022525"/>
    </source>
</evidence>
<dbReference type="Pfam" id="PF03422">
    <property type="entry name" value="CBM_6"/>
    <property type="match status" value="1"/>
</dbReference>
<dbReference type="InterPro" id="IPR005084">
    <property type="entry name" value="CBM6"/>
</dbReference>
<comment type="caution">
    <text evidence="7">The sequence shown here is derived from an EMBL/GenBank/DDBJ whole genome shotgun (WGS) entry which is preliminary data.</text>
</comment>
<evidence type="ECO:0000259" key="6">
    <source>
        <dbReference type="PROSITE" id="PS51175"/>
    </source>
</evidence>
<dbReference type="SUPFAM" id="SSF49785">
    <property type="entry name" value="Galactose-binding domain-like"/>
    <property type="match status" value="1"/>
</dbReference>
<dbReference type="Gene3D" id="2.60.120.1620">
    <property type="match status" value="1"/>
</dbReference>